<comment type="caution">
    <text evidence="1">The sequence shown here is derived from an EMBL/GenBank/DDBJ whole genome shotgun (WGS) entry which is preliminary data.</text>
</comment>
<reference evidence="1 2" key="1">
    <citation type="submission" date="2018-05" db="EMBL/GenBank/DDBJ databases">
        <title>Genomic Encyclopedia of Type Strains, Phase IV (KMG-IV): sequencing the most valuable type-strain genomes for metagenomic binning, comparative biology and taxonomic classification.</title>
        <authorList>
            <person name="Goeker M."/>
        </authorList>
    </citation>
    <scope>NUCLEOTIDE SEQUENCE [LARGE SCALE GENOMIC DNA]</scope>
    <source>
        <strain evidence="1 2">DSM 3183</strain>
    </source>
</reference>
<sequence length="201" mass="21806">MTEVYLPDDPGAWEMTSLDLSVPGQQNRSIWTGRRQIIGLPGAEVWAARISIVDITTEEQERAWRAFLLSLRGQQNWFRLPLPCNRHYGPKPLVNAATGDGYSLPLDGMAPSTRILRAGQFMTVPLPSGHWRTVGLTADLITNSSGQATAQFEPALNEVPADNAVVETGDPFIPVSNADAGFSLAYSQAVSGTELSLVENL</sequence>
<gene>
    <name evidence="1" type="ORF">C7451_106150</name>
</gene>
<keyword evidence="2" id="KW-1185">Reference proteome</keyword>
<dbReference type="EMBL" id="QJJM01000006">
    <property type="protein sequence ID" value="PXW75986.1"/>
    <property type="molecule type" value="Genomic_DNA"/>
</dbReference>
<name>A0A2V3V2H0_9SPHN</name>
<dbReference type="AlphaFoldDB" id="A0A2V3V2H0"/>
<evidence type="ECO:0000313" key="1">
    <source>
        <dbReference type="EMBL" id="PXW75986.1"/>
    </source>
</evidence>
<accession>A0A2V3V2H0</accession>
<dbReference type="OrthoDB" id="7566370at2"/>
<dbReference type="Proteomes" id="UP000248014">
    <property type="component" value="Unassembled WGS sequence"/>
</dbReference>
<proteinExistence type="predicted"/>
<evidence type="ECO:0000313" key="2">
    <source>
        <dbReference type="Proteomes" id="UP000248014"/>
    </source>
</evidence>
<organism evidence="1 2">
    <name type="scientific">Blastomonas natatoria</name>
    <dbReference type="NCBI Taxonomy" id="34015"/>
    <lineage>
        <taxon>Bacteria</taxon>
        <taxon>Pseudomonadati</taxon>
        <taxon>Pseudomonadota</taxon>
        <taxon>Alphaproteobacteria</taxon>
        <taxon>Sphingomonadales</taxon>
        <taxon>Sphingomonadaceae</taxon>
        <taxon>Blastomonas</taxon>
    </lineage>
</organism>
<protein>
    <submittedName>
        <fullName evidence="1">Uncharacterized protein</fullName>
    </submittedName>
</protein>
<dbReference type="RefSeq" id="WP_110298665.1">
    <property type="nucleotide sequence ID" value="NZ_QJJM01000006.1"/>
</dbReference>